<proteinExistence type="predicted"/>
<comment type="caution">
    <text evidence="2">The sequence shown here is derived from an EMBL/GenBank/DDBJ whole genome shotgun (WGS) entry which is preliminary data.</text>
</comment>
<keyword evidence="3" id="KW-1185">Reference proteome</keyword>
<evidence type="ECO:0000259" key="1">
    <source>
        <dbReference type="Pfam" id="PF14080"/>
    </source>
</evidence>
<evidence type="ECO:0000313" key="3">
    <source>
        <dbReference type="Proteomes" id="UP000003529"/>
    </source>
</evidence>
<evidence type="ECO:0000313" key="2">
    <source>
        <dbReference type="EMBL" id="EEP66479.1"/>
    </source>
</evidence>
<dbReference type="InterPro" id="IPR025357">
    <property type="entry name" value="DUF4261"/>
</dbReference>
<protein>
    <recommendedName>
        <fullName evidence="1">DUF4261 domain-containing protein</fullName>
    </recommendedName>
</protein>
<dbReference type="Proteomes" id="UP000003529">
    <property type="component" value="Unassembled WGS sequence"/>
</dbReference>
<dbReference type="EMBL" id="ACIK02000004">
    <property type="protein sequence ID" value="EEP66479.1"/>
    <property type="molecule type" value="Genomic_DNA"/>
</dbReference>
<gene>
    <name evidence="2" type="ORF">VEIDISOL_00562</name>
</gene>
<dbReference type="eggNOG" id="ENOG502Z7PZ">
    <property type="taxonomic scope" value="Bacteria"/>
</dbReference>
<dbReference type="AlphaFoldDB" id="C4FNM1"/>
<reference evidence="2" key="1">
    <citation type="submission" date="2009-04" db="EMBL/GenBank/DDBJ databases">
        <authorList>
            <person name="Weinstock G."/>
            <person name="Sodergren E."/>
            <person name="Clifton S."/>
            <person name="Fulton L."/>
            <person name="Fulton B."/>
            <person name="Courtney L."/>
            <person name="Fronick C."/>
            <person name="Harrison M."/>
            <person name="Strong C."/>
            <person name="Farmer C."/>
            <person name="Delahaunty K."/>
            <person name="Markovic C."/>
            <person name="Hall O."/>
            <person name="Minx P."/>
            <person name="Tomlinson C."/>
            <person name="Mitreva M."/>
            <person name="Nelson J."/>
            <person name="Hou S."/>
            <person name="Wollam A."/>
            <person name="Pepin K.H."/>
            <person name="Johnson M."/>
            <person name="Bhonagiri V."/>
            <person name="Nash W.E."/>
            <person name="Warren W."/>
            <person name="Chinwalla A."/>
            <person name="Mardis E.R."/>
            <person name="Wilson R.K."/>
        </authorList>
    </citation>
    <scope>NUCLEOTIDE SEQUENCE [LARGE SCALE GENOMIC DNA]</scope>
    <source>
        <strain evidence="2">ATCC 17748</strain>
    </source>
</reference>
<accession>C4FNM1</accession>
<name>C4FNM1_9FIRM</name>
<dbReference type="Pfam" id="PF14080">
    <property type="entry name" value="DUF4261"/>
    <property type="match status" value="1"/>
</dbReference>
<sequence length="304" mass="35004">MHFILRFNYRREHMSQVFKQDLTDTSVRPGGIFFVELLMPEQCDMPGRDTMVEVLTKYLGPVDCFDHRRDSAGFAPQNYKVHYEDTDADIPPTLMVTNCEKIDKPVLDDFDRSQVWDCPNVDELLAECQYRVFATDMLASGLAAKERADMLVKYVDALLELYPSCKAVVFGPSRKFLSRESIENHPDKEVTRFMYYAVNVRYFSIQGTNDMMVDSVGMSTLFLPDLQYHFHGVDPNHVVFHAYNVLNYIFEHGNIIGDGETIAGLQNGEMNQDIQWKVQYEDSLIQPVREVLDINMGEYASGTR</sequence>
<organism evidence="2 3">
    <name type="scientific">Veillonella dispar ATCC 17748</name>
    <dbReference type="NCBI Taxonomy" id="546273"/>
    <lineage>
        <taxon>Bacteria</taxon>
        <taxon>Bacillati</taxon>
        <taxon>Bacillota</taxon>
        <taxon>Negativicutes</taxon>
        <taxon>Veillonellales</taxon>
        <taxon>Veillonellaceae</taxon>
        <taxon>Veillonella</taxon>
    </lineage>
</organism>
<feature type="domain" description="DUF4261" evidence="1">
    <location>
        <begin position="214"/>
        <end position="295"/>
    </location>
</feature>
<dbReference type="HOGENOM" id="CLU_056940_0_0_9"/>